<gene>
    <name evidence="2" type="ORF">PFR001_LOCUS2302</name>
</gene>
<name>A0ABN8C0E5_9STRA</name>
<evidence type="ECO:0000256" key="1">
    <source>
        <dbReference type="SAM" id="MobiDB-lite"/>
    </source>
</evidence>
<sequence>MGYLHWTRGGDHGHTLRISSAEIQTAVRQIMALLPFLELEAQACNQQQLEEWGERGAFAQQLQMLDRIQKDEENDDRARAMCAKWATICRTADYTEVIVLASDNQRWYHYVDDSLMRSRPFEIPLNYWFTLHVLPYTIREWRDTVMGRAPESALAVWYHELEQVPQLCLAIAENYDWSLAVHLQLVVARVLAPYSTVKSGGEGQAAPHQLNRPTGRNRSLVVPRKPLWRRFTLRSKPMRGNMR</sequence>
<feature type="region of interest" description="Disordered" evidence="1">
    <location>
        <begin position="199"/>
        <end position="218"/>
    </location>
</feature>
<reference evidence="2 3" key="1">
    <citation type="submission" date="2021-11" db="EMBL/GenBank/DDBJ databases">
        <authorList>
            <person name="Islam A."/>
            <person name="Islam S."/>
            <person name="Flora M.S."/>
            <person name="Rahman M."/>
            <person name="Ziaur R.M."/>
            <person name="Epstein J.H."/>
            <person name="Hassan M."/>
            <person name="Klassen M."/>
            <person name="Woodard K."/>
            <person name="Webb A."/>
            <person name="Webby R.J."/>
            <person name="El Zowalaty M.E."/>
        </authorList>
    </citation>
    <scope>NUCLEOTIDE SEQUENCE [LARGE SCALE GENOMIC DNA]</scope>
    <source>
        <strain evidence="2">Pf1</strain>
    </source>
</reference>
<dbReference type="EMBL" id="CAKLBC010000507">
    <property type="protein sequence ID" value="CAH0486694.1"/>
    <property type="molecule type" value="Genomic_DNA"/>
</dbReference>
<evidence type="ECO:0000313" key="3">
    <source>
        <dbReference type="Proteomes" id="UP001157938"/>
    </source>
</evidence>
<comment type="caution">
    <text evidence="2">The sequence shown here is derived from an EMBL/GenBank/DDBJ whole genome shotgun (WGS) entry which is preliminary data.</text>
</comment>
<keyword evidence="3" id="KW-1185">Reference proteome</keyword>
<accession>A0ABN8C0E5</accession>
<dbReference type="Proteomes" id="UP001157938">
    <property type="component" value="Unassembled WGS sequence"/>
</dbReference>
<organism evidence="2 3">
    <name type="scientific">Peronospora farinosa</name>
    <dbReference type="NCBI Taxonomy" id="134698"/>
    <lineage>
        <taxon>Eukaryota</taxon>
        <taxon>Sar</taxon>
        <taxon>Stramenopiles</taxon>
        <taxon>Oomycota</taxon>
        <taxon>Peronosporomycetes</taxon>
        <taxon>Peronosporales</taxon>
        <taxon>Peronosporaceae</taxon>
        <taxon>Peronospora</taxon>
    </lineage>
</organism>
<proteinExistence type="predicted"/>
<protein>
    <submittedName>
        <fullName evidence="2">Uncharacterized protein</fullName>
    </submittedName>
</protein>
<evidence type="ECO:0000313" key="2">
    <source>
        <dbReference type="EMBL" id="CAH0486694.1"/>
    </source>
</evidence>